<name>A0ABW4KMK4_9BACI</name>
<evidence type="ECO:0000256" key="1">
    <source>
        <dbReference type="SAM" id="MobiDB-lite"/>
    </source>
</evidence>
<gene>
    <name evidence="2" type="ORF">ACFSCZ_17540</name>
</gene>
<accession>A0ABW4KMK4</accession>
<feature type="compositionally biased region" description="Basic and acidic residues" evidence="1">
    <location>
        <begin position="204"/>
        <end position="224"/>
    </location>
</feature>
<reference evidence="3" key="1">
    <citation type="journal article" date="2019" name="Int. J. Syst. Evol. Microbiol.">
        <title>The Global Catalogue of Microorganisms (GCM) 10K type strain sequencing project: providing services to taxonomists for standard genome sequencing and annotation.</title>
        <authorList>
            <consortium name="The Broad Institute Genomics Platform"/>
            <consortium name="The Broad Institute Genome Sequencing Center for Infectious Disease"/>
            <person name="Wu L."/>
            <person name="Ma J."/>
        </authorList>
    </citation>
    <scope>NUCLEOTIDE SEQUENCE [LARGE SCALE GENOMIC DNA]</scope>
    <source>
        <strain evidence="3">CGMCC 1.12295</strain>
    </source>
</reference>
<dbReference type="Pfam" id="PF11167">
    <property type="entry name" value="DUF2953"/>
    <property type="match status" value="1"/>
</dbReference>
<dbReference type="RefSeq" id="WP_380775774.1">
    <property type="nucleotide sequence ID" value="NZ_JBHUEO010000092.1"/>
</dbReference>
<keyword evidence="3" id="KW-1185">Reference proteome</keyword>
<dbReference type="Proteomes" id="UP001597301">
    <property type="component" value="Unassembled WGS sequence"/>
</dbReference>
<dbReference type="InterPro" id="IPR021338">
    <property type="entry name" value="DUF2953"/>
</dbReference>
<proteinExistence type="predicted"/>
<evidence type="ECO:0000313" key="3">
    <source>
        <dbReference type="Proteomes" id="UP001597301"/>
    </source>
</evidence>
<comment type="caution">
    <text evidence="2">The sequence shown here is derived from an EMBL/GenBank/DDBJ whole genome shotgun (WGS) entry which is preliminary data.</text>
</comment>
<feature type="region of interest" description="Disordered" evidence="1">
    <location>
        <begin position="193"/>
        <end position="224"/>
    </location>
</feature>
<dbReference type="EMBL" id="JBHUEO010000092">
    <property type="protein sequence ID" value="MFD1708486.1"/>
    <property type="molecule type" value="Genomic_DNA"/>
</dbReference>
<sequence>MLMVLVILAGLLLLSRVSLTVQMRIQNLSYWKVDIQVKAFGGLIRIKRSWDIKEYLSHVFDDEEESGSWIHKWIHKRDDLQEDRMFSYLKGPVLNSAKELTIHFLNWHSGAGTGDAAVTGRLAGIVWAVKGAMEAWLKQHISMRKTPDLKFVPSFQARQFTSELSCMVSIRTGKAIVVIHDLYKQWKTFRRRDDSGTSNQRVNDNSDGKFEGNDRREYDRWRSG</sequence>
<protein>
    <submittedName>
        <fullName evidence="2">DUF2953 domain-containing protein</fullName>
    </submittedName>
</protein>
<evidence type="ECO:0000313" key="2">
    <source>
        <dbReference type="EMBL" id="MFD1708486.1"/>
    </source>
</evidence>
<organism evidence="2 3">
    <name type="scientific">Siminovitchia sediminis</name>
    <dbReference type="NCBI Taxonomy" id="1274353"/>
    <lineage>
        <taxon>Bacteria</taxon>
        <taxon>Bacillati</taxon>
        <taxon>Bacillota</taxon>
        <taxon>Bacilli</taxon>
        <taxon>Bacillales</taxon>
        <taxon>Bacillaceae</taxon>
        <taxon>Siminovitchia</taxon>
    </lineage>
</organism>